<comment type="caution">
    <text evidence="1">The sequence shown here is derived from an EMBL/GenBank/DDBJ whole genome shotgun (WGS) entry which is preliminary data.</text>
</comment>
<proteinExistence type="predicted"/>
<keyword evidence="2" id="KW-1185">Reference proteome</keyword>
<protein>
    <submittedName>
        <fullName evidence="1">Uncharacterized protein</fullName>
    </submittedName>
</protein>
<feature type="non-terminal residue" evidence="1">
    <location>
        <position position="50"/>
    </location>
</feature>
<organism evidence="1 2">
    <name type="scientific">Salix koriyanagi</name>
    <dbReference type="NCBI Taxonomy" id="2511006"/>
    <lineage>
        <taxon>Eukaryota</taxon>
        <taxon>Viridiplantae</taxon>
        <taxon>Streptophyta</taxon>
        <taxon>Embryophyta</taxon>
        <taxon>Tracheophyta</taxon>
        <taxon>Spermatophyta</taxon>
        <taxon>Magnoliopsida</taxon>
        <taxon>eudicotyledons</taxon>
        <taxon>Gunneridae</taxon>
        <taxon>Pentapetalae</taxon>
        <taxon>rosids</taxon>
        <taxon>fabids</taxon>
        <taxon>Malpighiales</taxon>
        <taxon>Salicaceae</taxon>
        <taxon>Saliceae</taxon>
        <taxon>Salix</taxon>
    </lineage>
</organism>
<dbReference type="Proteomes" id="UP001151752">
    <property type="component" value="Chromosome 6"/>
</dbReference>
<accession>A0A9Q0ZTI8</accession>
<evidence type="ECO:0000313" key="2">
    <source>
        <dbReference type="Proteomes" id="UP001151752"/>
    </source>
</evidence>
<reference evidence="1" key="2">
    <citation type="journal article" date="2023" name="Int. J. Mol. Sci.">
        <title>De Novo Assembly and Annotation of 11 Diverse Shrub Willow (Salix) Genomes Reveals Novel Gene Organization in Sex-Linked Regions.</title>
        <authorList>
            <person name="Hyden B."/>
            <person name="Feng K."/>
            <person name="Yates T.B."/>
            <person name="Jawdy S."/>
            <person name="Cereghino C."/>
            <person name="Smart L.B."/>
            <person name="Muchero W."/>
        </authorList>
    </citation>
    <scope>NUCLEOTIDE SEQUENCE</scope>
    <source>
        <tissue evidence="1">Shoot tip</tissue>
    </source>
</reference>
<name>A0A9Q0ZTI8_9ROSI</name>
<dbReference type="AlphaFoldDB" id="A0A9Q0ZTI8"/>
<sequence>MKFKLRICCIGINPKKLMVFGFTIDVNVRMLPTFLLGSLVLTQRFLQSQN</sequence>
<dbReference type="EMBL" id="JAPFFM010000009">
    <property type="protein sequence ID" value="KAJ6745977.1"/>
    <property type="molecule type" value="Genomic_DNA"/>
</dbReference>
<reference evidence="1" key="1">
    <citation type="submission" date="2022-11" db="EMBL/GenBank/DDBJ databases">
        <authorList>
            <person name="Hyden B.L."/>
            <person name="Feng K."/>
            <person name="Yates T."/>
            <person name="Jawdy S."/>
            <person name="Smart L.B."/>
            <person name="Muchero W."/>
        </authorList>
    </citation>
    <scope>NUCLEOTIDE SEQUENCE</scope>
    <source>
        <tissue evidence="1">Shoot tip</tissue>
    </source>
</reference>
<evidence type="ECO:0000313" key="1">
    <source>
        <dbReference type="EMBL" id="KAJ6745977.1"/>
    </source>
</evidence>
<gene>
    <name evidence="1" type="ORF">OIU74_028608</name>
</gene>